<dbReference type="Proteomes" id="UP001177670">
    <property type="component" value="Unassembled WGS sequence"/>
</dbReference>
<evidence type="ECO:0000313" key="2">
    <source>
        <dbReference type="Proteomes" id="UP001177670"/>
    </source>
</evidence>
<accession>A0AA40G4W1</accession>
<dbReference type="EMBL" id="JAHYIQ010000007">
    <property type="protein sequence ID" value="KAK1130739.1"/>
    <property type="molecule type" value="Genomic_DNA"/>
</dbReference>
<keyword evidence="2" id="KW-1185">Reference proteome</keyword>
<reference evidence="1" key="1">
    <citation type="submission" date="2021-10" db="EMBL/GenBank/DDBJ databases">
        <title>Melipona bicolor Genome sequencing and assembly.</title>
        <authorList>
            <person name="Araujo N.S."/>
            <person name="Arias M.C."/>
        </authorList>
    </citation>
    <scope>NUCLEOTIDE SEQUENCE</scope>
    <source>
        <strain evidence="1">USP_2M_L1-L4_2017</strain>
        <tissue evidence="1">Whole body</tissue>
    </source>
</reference>
<proteinExistence type="predicted"/>
<protein>
    <submittedName>
        <fullName evidence="1">Uncharacterized protein</fullName>
    </submittedName>
</protein>
<evidence type="ECO:0000313" key="1">
    <source>
        <dbReference type="EMBL" id="KAK1130739.1"/>
    </source>
</evidence>
<sequence length="135" mass="15778">MGKRVSREGCCARIASGLFAQRRSHDLTMFFLLGVFVELESLRERKSSSWNSLGFLVTLSSGVVYEEICHSVPRNNSLRAMDRNDLIFAERMINESYYNKSAKCKNRQIRCLQFLQWRREKDEERMITGNEVSRS</sequence>
<name>A0AA40G4W1_9HYME</name>
<organism evidence="1 2">
    <name type="scientific">Melipona bicolor</name>
    <dbReference type="NCBI Taxonomy" id="60889"/>
    <lineage>
        <taxon>Eukaryota</taxon>
        <taxon>Metazoa</taxon>
        <taxon>Ecdysozoa</taxon>
        <taxon>Arthropoda</taxon>
        <taxon>Hexapoda</taxon>
        <taxon>Insecta</taxon>
        <taxon>Pterygota</taxon>
        <taxon>Neoptera</taxon>
        <taxon>Endopterygota</taxon>
        <taxon>Hymenoptera</taxon>
        <taxon>Apocrita</taxon>
        <taxon>Aculeata</taxon>
        <taxon>Apoidea</taxon>
        <taxon>Anthophila</taxon>
        <taxon>Apidae</taxon>
        <taxon>Melipona</taxon>
    </lineage>
</organism>
<gene>
    <name evidence="1" type="ORF">K0M31_018852</name>
</gene>
<comment type="caution">
    <text evidence="1">The sequence shown here is derived from an EMBL/GenBank/DDBJ whole genome shotgun (WGS) entry which is preliminary data.</text>
</comment>
<dbReference type="AlphaFoldDB" id="A0AA40G4W1"/>